<proteinExistence type="inferred from homology"/>
<name>A0A067KGJ1_JATCU</name>
<keyword evidence="2" id="KW-0808">Transferase</keyword>
<dbReference type="Gene3D" id="3.30.559.10">
    <property type="entry name" value="Chloramphenicol acetyltransferase-like domain"/>
    <property type="match status" value="2"/>
</dbReference>
<comment type="similarity">
    <text evidence="1">Belongs to the plant acyltransferase family.</text>
</comment>
<gene>
    <name evidence="4" type="ORF">JCGZ_11340</name>
</gene>
<keyword evidence="3" id="KW-0012">Acyltransferase</keyword>
<dbReference type="Pfam" id="PF02458">
    <property type="entry name" value="Transferase"/>
    <property type="match status" value="1"/>
</dbReference>
<dbReference type="PANTHER" id="PTHR31623:SF28">
    <property type="entry name" value="BAHD ACYLTRANSFERASE"/>
    <property type="match status" value="1"/>
</dbReference>
<sequence>MEVQIISKEIIKPSSSAPQNRKTYNLSLLDQLAPPVYIPIILFYSPAFENGYKISDHLKKSFSETLTHFYPLAGRINDEFSIDCNDDGAPYVEARVNGDMSTVLIQEPEIHKLEKLLPCNPHDLSSQVILAAQINHFDCGGIAISVCIWHAIADASAMASFITSWATIASGSNFDINGVIFDSTSLFPPQDMRGFSLHKFLSKELLSKIVVKRFLFDSCNISALREEVGNGPCLDRPTMVEAVAAIIWAAVMAGNEEEHVAAISVGLRKRIIPLIPELSIGNIFQVAIANCSKNENVLDYNGLAGNLHESIERMNNEYVRKIHAGGRYFEFMKKKSEELGKNPNLMKVFGFSSWCRFPFYEADFGWGKPIWVGTALKLYKVAIFIDTKDGQGIEAWIALPKEEMLKFEKNPGICSYASFKPST</sequence>
<evidence type="ECO:0000313" key="5">
    <source>
        <dbReference type="Proteomes" id="UP000027138"/>
    </source>
</evidence>
<keyword evidence="5" id="KW-1185">Reference proteome</keyword>
<evidence type="ECO:0000256" key="1">
    <source>
        <dbReference type="ARBA" id="ARBA00009861"/>
    </source>
</evidence>
<dbReference type="Proteomes" id="UP000027138">
    <property type="component" value="Unassembled WGS sequence"/>
</dbReference>
<dbReference type="InterPro" id="IPR023213">
    <property type="entry name" value="CAT-like_dom_sf"/>
</dbReference>
<dbReference type="GO" id="GO:0016746">
    <property type="term" value="F:acyltransferase activity"/>
    <property type="evidence" value="ECO:0007669"/>
    <property type="project" value="UniProtKB-KW"/>
</dbReference>
<dbReference type="EMBL" id="KK914632">
    <property type="protein sequence ID" value="KDP30964.1"/>
    <property type="molecule type" value="Genomic_DNA"/>
</dbReference>
<accession>A0A067KGJ1</accession>
<evidence type="ECO:0000256" key="3">
    <source>
        <dbReference type="ARBA" id="ARBA00023315"/>
    </source>
</evidence>
<evidence type="ECO:0000256" key="2">
    <source>
        <dbReference type="ARBA" id="ARBA00022679"/>
    </source>
</evidence>
<organism evidence="4 5">
    <name type="scientific">Jatropha curcas</name>
    <name type="common">Barbados nut</name>
    <dbReference type="NCBI Taxonomy" id="180498"/>
    <lineage>
        <taxon>Eukaryota</taxon>
        <taxon>Viridiplantae</taxon>
        <taxon>Streptophyta</taxon>
        <taxon>Embryophyta</taxon>
        <taxon>Tracheophyta</taxon>
        <taxon>Spermatophyta</taxon>
        <taxon>Magnoliopsida</taxon>
        <taxon>eudicotyledons</taxon>
        <taxon>Gunneridae</taxon>
        <taxon>Pentapetalae</taxon>
        <taxon>rosids</taxon>
        <taxon>fabids</taxon>
        <taxon>Malpighiales</taxon>
        <taxon>Euphorbiaceae</taxon>
        <taxon>Crotonoideae</taxon>
        <taxon>Jatropheae</taxon>
        <taxon>Jatropha</taxon>
    </lineage>
</organism>
<dbReference type="STRING" id="180498.A0A067KGJ1"/>
<dbReference type="OrthoDB" id="1932220at2759"/>
<evidence type="ECO:0000313" key="4">
    <source>
        <dbReference type="EMBL" id="KDP30964.1"/>
    </source>
</evidence>
<dbReference type="AlphaFoldDB" id="A0A067KGJ1"/>
<reference evidence="4 5" key="1">
    <citation type="journal article" date="2014" name="PLoS ONE">
        <title>Global Analysis of Gene Expression Profiles in Physic Nut (Jatropha curcas L.) Seedlings Exposed to Salt Stress.</title>
        <authorList>
            <person name="Zhang L."/>
            <person name="Zhang C."/>
            <person name="Wu P."/>
            <person name="Chen Y."/>
            <person name="Li M."/>
            <person name="Jiang H."/>
            <person name="Wu G."/>
        </authorList>
    </citation>
    <scope>NUCLEOTIDE SEQUENCE [LARGE SCALE GENOMIC DNA]</scope>
    <source>
        <strain evidence="5">cv. GZQX0401</strain>
        <tissue evidence="4">Young leaves</tissue>
    </source>
</reference>
<protein>
    <submittedName>
        <fullName evidence="4">Uncharacterized protein</fullName>
    </submittedName>
</protein>
<dbReference type="KEGG" id="jcu:105640237"/>
<dbReference type="PANTHER" id="PTHR31623">
    <property type="entry name" value="F21J9.9"/>
    <property type="match status" value="1"/>
</dbReference>